<gene>
    <name evidence="6" type="ORF">NC661_09765</name>
</gene>
<evidence type="ECO:0000256" key="4">
    <source>
        <dbReference type="PIRSR" id="PIRSR603782-2"/>
    </source>
</evidence>
<keyword evidence="7" id="KW-1185">Reference proteome</keyword>
<name>A0A9X4AIE5_9BACI</name>
<dbReference type="EMBL" id="JAMQJZ010000006">
    <property type="protein sequence ID" value="MDC3420654.1"/>
    <property type="molecule type" value="Genomic_DNA"/>
</dbReference>
<dbReference type="PROSITE" id="PS51352">
    <property type="entry name" value="THIOREDOXIN_2"/>
    <property type="match status" value="1"/>
</dbReference>
<proteinExistence type="inferred from homology"/>
<dbReference type="Proteomes" id="UP001145072">
    <property type="component" value="Unassembled WGS sequence"/>
</dbReference>
<feature type="domain" description="Thioredoxin" evidence="5">
    <location>
        <begin position="24"/>
        <end position="188"/>
    </location>
</feature>
<evidence type="ECO:0000256" key="3">
    <source>
        <dbReference type="PIRSR" id="PIRSR603782-1"/>
    </source>
</evidence>
<feature type="binding site" evidence="3">
    <location>
        <position position="66"/>
    </location>
    <ligand>
        <name>Cu cation</name>
        <dbReference type="ChEBI" id="CHEBI:23378"/>
    </ligand>
</feature>
<accession>A0A9X4AIE5</accession>
<feature type="binding site" evidence="3">
    <location>
        <position position="152"/>
    </location>
    <ligand>
        <name>Cu cation</name>
        <dbReference type="ChEBI" id="CHEBI:23378"/>
    </ligand>
</feature>
<dbReference type="PROSITE" id="PS51257">
    <property type="entry name" value="PROKAR_LIPOPROTEIN"/>
    <property type="match status" value="1"/>
</dbReference>
<dbReference type="PANTHER" id="PTHR12151">
    <property type="entry name" value="ELECTRON TRANSPORT PROTIN SCO1/SENC FAMILY MEMBER"/>
    <property type="match status" value="1"/>
</dbReference>
<dbReference type="Pfam" id="PF02630">
    <property type="entry name" value="SCO1-SenC"/>
    <property type="match status" value="1"/>
</dbReference>
<keyword evidence="4" id="KW-1015">Disulfide bond</keyword>
<evidence type="ECO:0000256" key="2">
    <source>
        <dbReference type="ARBA" id="ARBA00023008"/>
    </source>
</evidence>
<feature type="binding site" evidence="3">
    <location>
        <position position="62"/>
    </location>
    <ligand>
        <name>Cu cation</name>
        <dbReference type="ChEBI" id="CHEBI:23378"/>
    </ligand>
</feature>
<dbReference type="InterPro" id="IPR013766">
    <property type="entry name" value="Thioredoxin_domain"/>
</dbReference>
<evidence type="ECO:0000313" key="7">
    <source>
        <dbReference type="Proteomes" id="UP001145072"/>
    </source>
</evidence>
<evidence type="ECO:0000313" key="6">
    <source>
        <dbReference type="EMBL" id="MDC3420654.1"/>
    </source>
</evidence>
<evidence type="ECO:0000259" key="5">
    <source>
        <dbReference type="PROSITE" id="PS51352"/>
    </source>
</evidence>
<comment type="similarity">
    <text evidence="1">Belongs to the SCO1/2 family.</text>
</comment>
<sequence length="188" mass="21371">MKKIIVILSITIFLLSACGNKYEGDISIPVEPFTFTNQNGESFDSSELEGKFWVADMIFTNCETVCPPMTSNLVRLQNKLDNEGLDVEIVSFTVDPENDTPELLKQYVEDRGGHFDNWNLLTGYEFDEIKEFAVKSFKAIVEKDPESDQFIHVTRFYLVSPEGNAIMRYDGTQAAEMDDIVADIKKMN</sequence>
<keyword evidence="3" id="KW-0479">Metal-binding</keyword>
<dbReference type="AlphaFoldDB" id="A0A9X4AIE5"/>
<dbReference type="CDD" id="cd02968">
    <property type="entry name" value="SCO"/>
    <property type="match status" value="1"/>
</dbReference>
<keyword evidence="2 3" id="KW-0186">Copper</keyword>
<dbReference type="SUPFAM" id="SSF52833">
    <property type="entry name" value="Thioredoxin-like"/>
    <property type="match status" value="1"/>
</dbReference>
<comment type="caution">
    <text evidence="6">The sequence shown here is derived from an EMBL/GenBank/DDBJ whole genome shotgun (WGS) entry which is preliminary data.</text>
</comment>
<dbReference type="PANTHER" id="PTHR12151:SF25">
    <property type="entry name" value="LINALOOL DEHYDRATASE_ISOMERASE DOMAIN-CONTAINING PROTEIN"/>
    <property type="match status" value="1"/>
</dbReference>
<dbReference type="Gene3D" id="3.40.30.10">
    <property type="entry name" value="Glutaredoxin"/>
    <property type="match status" value="1"/>
</dbReference>
<organism evidence="6 7">
    <name type="scientific">Aquibacillus koreensis</name>
    <dbReference type="NCBI Taxonomy" id="279446"/>
    <lineage>
        <taxon>Bacteria</taxon>
        <taxon>Bacillati</taxon>
        <taxon>Bacillota</taxon>
        <taxon>Bacilli</taxon>
        <taxon>Bacillales</taxon>
        <taxon>Bacillaceae</taxon>
        <taxon>Aquibacillus</taxon>
    </lineage>
</organism>
<feature type="disulfide bond" description="Redox-active" evidence="4">
    <location>
        <begin position="62"/>
        <end position="66"/>
    </location>
</feature>
<evidence type="ECO:0000256" key="1">
    <source>
        <dbReference type="ARBA" id="ARBA00010996"/>
    </source>
</evidence>
<reference evidence="6" key="1">
    <citation type="submission" date="2022-06" db="EMBL/GenBank/DDBJ databases">
        <title>Aquibacillus sp. a new bacterium isolated from soil saline samples.</title>
        <authorList>
            <person name="Galisteo C."/>
            <person name="De La Haba R."/>
            <person name="Sanchez-Porro C."/>
            <person name="Ventosa A."/>
        </authorList>
    </citation>
    <scope>NUCLEOTIDE SEQUENCE</scope>
    <source>
        <strain evidence="6">JCM 12387</strain>
    </source>
</reference>
<dbReference type="GO" id="GO:0046872">
    <property type="term" value="F:metal ion binding"/>
    <property type="evidence" value="ECO:0007669"/>
    <property type="project" value="UniProtKB-KW"/>
</dbReference>
<dbReference type="InterPro" id="IPR003782">
    <property type="entry name" value="SCO1/SenC"/>
</dbReference>
<dbReference type="InterPro" id="IPR036249">
    <property type="entry name" value="Thioredoxin-like_sf"/>
</dbReference>
<protein>
    <submittedName>
        <fullName evidence="6">SCO family protein</fullName>
    </submittedName>
</protein>